<evidence type="ECO:0000256" key="3">
    <source>
        <dbReference type="ARBA" id="ARBA00022643"/>
    </source>
</evidence>
<comment type="similarity">
    <text evidence="1">Belongs to the SsuE family.</text>
</comment>
<evidence type="ECO:0000259" key="5">
    <source>
        <dbReference type="Pfam" id="PF03358"/>
    </source>
</evidence>
<dbReference type="PANTHER" id="PTHR43408">
    <property type="entry name" value="FMN REDUCTASE (NADPH)"/>
    <property type="match status" value="1"/>
</dbReference>
<evidence type="ECO:0000256" key="1">
    <source>
        <dbReference type="ARBA" id="ARBA00005990"/>
    </source>
</evidence>
<dbReference type="AlphaFoldDB" id="A0A1H2PQY4"/>
<evidence type="ECO:0000256" key="4">
    <source>
        <dbReference type="ARBA" id="ARBA00023002"/>
    </source>
</evidence>
<evidence type="ECO:0000256" key="2">
    <source>
        <dbReference type="ARBA" id="ARBA00022630"/>
    </source>
</evidence>
<dbReference type="Pfam" id="PF03358">
    <property type="entry name" value="FMN_red"/>
    <property type="match status" value="1"/>
</dbReference>
<feature type="domain" description="NADPH-dependent FMN reductase-like" evidence="5">
    <location>
        <begin position="6"/>
        <end position="142"/>
    </location>
</feature>
<keyword evidence="4" id="KW-0560">Oxidoreductase</keyword>
<sequence>MAHTTLISSSPSPTARSTHLLDLADAALRRRRRTVQRIDIPALPADALVSADSQAPALAAALASVDAAEAIVIALPVSQSSFSGALKLFLDVLPQRGLVGKEVLVLASGTSLSDLLALDCALLPVLSSLGARRIAPHVFATPAQLIAQSDHGYATDESLRERLEHAVAQLDLVLSERAELFAHRAAAIRQRTADFFASLATIEAAPADAKPTLPRPRPSRRGCEALFALD</sequence>
<gene>
    <name evidence="6" type="ORF">SAMN05216551_106121</name>
</gene>
<dbReference type="PANTHER" id="PTHR43408:SF1">
    <property type="entry name" value="FMN REDUCTASE (NADPH)"/>
    <property type="match status" value="1"/>
</dbReference>
<dbReference type="STRING" id="1770053.SAMN05216551_106121"/>
<name>A0A1H2PQY4_9BURK</name>
<dbReference type="Proteomes" id="UP000243719">
    <property type="component" value="Unassembled WGS sequence"/>
</dbReference>
<dbReference type="RefSeq" id="WP_170845122.1">
    <property type="nucleotide sequence ID" value="NZ_FNLO01000006.1"/>
</dbReference>
<reference evidence="7" key="1">
    <citation type="submission" date="2016-09" db="EMBL/GenBank/DDBJ databases">
        <authorList>
            <person name="Varghese N."/>
            <person name="Submissions S."/>
        </authorList>
    </citation>
    <scope>NUCLEOTIDE SEQUENCE [LARGE SCALE GENOMIC DNA]</scope>
    <source>
        <strain evidence="7">JS23</strain>
    </source>
</reference>
<evidence type="ECO:0000313" key="6">
    <source>
        <dbReference type="EMBL" id="SDV48858.1"/>
    </source>
</evidence>
<protein>
    <submittedName>
        <fullName evidence="6">FMN reductase</fullName>
    </submittedName>
</protein>
<dbReference type="GO" id="GO:0016491">
    <property type="term" value="F:oxidoreductase activity"/>
    <property type="evidence" value="ECO:0007669"/>
    <property type="project" value="UniProtKB-KW"/>
</dbReference>
<dbReference type="Gene3D" id="3.40.50.360">
    <property type="match status" value="1"/>
</dbReference>
<dbReference type="InterPro" id="IPR051814">
    <property type="entry name" value="NAD(P)H-dep_FMN_reductase"/>
</dbReference>
<accession>A0A1H2PQY4</accession>
<organism evidence="6 7">
    <name type="scientific">Chitinasiproducens palmae</name>
    <dbReference type="NCBI Taxonomy" id="1770053"/>
    <lineage>
        <taxon>Bacteria</taxon>
        <taxon>Pseudomonadati</taxon>
        <taxon>Pseudomonadota</taxon>
        <taxon>Betaproteobacteria</taxon>
        <taxon>Burkholderiales</taxon>
        <taxon>Burkholderiaceae</taxon>
        <taxon>Chitinasiproducens</taxon>
    </lineage>
</organism>
<dbReference type="EMBL" id="FNLO01000006">
    <property type="protein sequence ID" value="SDV48858.1"/>
    <property type="molecule type" value="Genomic_DNA"/>
</dbReference>
<keyword evidence="7" id="KW-1185">Reference proteome</keyword>
<dbReference type="InterPro" id="IPR029039">
    <property type="entry name" value="Flavoprotein-like_sf"/>
</dbReference>
<dbReference type="InterPro" id="IPR005025">
    <property type="entry name" value="FMN_Rdtase-like_dom"/>
</dbReference>
<keyword evidence="2" id="KW-0285">Flavoprotein</keyword>
<proteinExistence type="inferred from homology"/>
<dbReference type="SUPFAM" id="SSF52218">
    <property type="entry name" value="Flavoproteins"/>
    <property type="match status" value="1"/>
</dbReference>
<keyword evidence="3" id="KW-0288">FMN</keyword>
<evidence type="ECO:0000313" key="7">
    <source>
        <dbReference type="Proteomes" id="UP000243719"/>
    </source>
</evidence>